<dbReference type="EMBL" id="NEXD01000181">
    <property type="protein sequence ID" value="PSN82089.1"/>
    <property type="molecule type" value="Genomic_DNA"/>
</dbReference>
<evidence type="ECO:0000313" key="2">
    <source>
        <dbReference type="EMBL" id="PSN82089.1"/>
    </source>
</evidence>
<proteinExistence type="predicted"/>
<accession>A0A2R6A6U8</accession>
<protein>
    <submittedName>
        <fullName evidence="2">Uncharacterized protein</fullName>
    </submittedName>
</protein>
<dbReference type="Proteomes" id="UP000240569">
    <property type="component" value="Unassembled WGS sequence"/>
</dbReference>
<evidence type="ECO:0000313" key="3">
    <source>
        <dbReference type="Proteomes" id="UP000240569"/>
    </source>
</evidence>
<comment type="caution">
    <text evidence="2">The sequence shown here is derived from an EMBL/GenBank/DDBJ whole genome shotgun (WGS) entry which is preliminary data.</text>
</comment>
<sequence>MEIQNSEKKEEMIRTAIRILHVLNTDNLSYAEDVALLSWIVKAMLDKAQYESENEKEQEQVLQSRELIAEIILGTHKI</sequence>
<feature type="coiled-coil region" evidence="1">
    <location>
        <begin position="40"/>
        <end position="67"/>
    </location>
</feature>
<gene>
    <name evidence="2" type="ORF">B9Q02_12140</name>
</gene>
<name>A0A2R6A6U8_9ARCH</name>
<dbReference type="AlphaFoldDB" id="A0A2R6A6U8"/>
<evidence type="ECO:0000256" key="1">
    <source>
        <dbReference type="SAM" id="Coils"/>
    </source>
</evidence>
<keyword evidence="1" id="KW-0175">Coiled coil</keyword>
<organism evidence="2 3">
    <name type="scientific">Candidatus Marsarchaeota G1 archaeon BE_D</name>
    <dbReference type="NCBI Taxonomy" id="1978156"/>
    <lineage>
        <taxon>Archaea</taxon>
        <taxon>Candidatus Marsarchaeota</taxon>
        <taxon>Candidatus Marsarchaeota group 1</taxon>
    </lineage>
</organism>
<reference evidence="2 3" key="1">
    <citation type="submission" date="2017-04" db="EMBL/GenBank/DDBJ databases">
        <title>Novel microbial lineages endemic to geothermal iron-oxide mats fill important gaps in the evolutionary history of Archaea.</title>
        <authorList>
            <person name="Jay Z.J."/>
            <person name="Beam J.P."/>
            <person name="Dlakic M."/>
            <person name="Rusch D.B."/>
            <person name="Kozubal M.A."/>
            <person name="Inskeep W.P."/>
        </authorList>
    </citation>
    <scope>NUCLEOTIDE SEQUENCE [LARGE SCALE GENOMIC DNA]</scope>
    <source>
        <strain evidence="2">BE_D</strain>
    </source>
</reference>